<dbReference type="CDD" id="cd01557">
    <property type="entry name" value="BCAT_beta_family"/>
    <property type="match status" value="1"/>
</dbReference>
<dbReference type="AlphaFoldDB" id="A0A0A1N5G7"/>
<comment type="catalytic activity">
    <reaction evidence="11">
        <text>L-valine + 2-oxoglutarate = 3-methyl-2-oxobutanoate + L-glutamate</text>
        <dbReference type="Rhea" id="RHEA:24813"/>
        <dbReference type="ChEBI" id="CHEBI:11851"/>
        <dbReference type="ChEBI" id="CHEBI:16810"/>
        <dbReference type="ChEBI" id="CHEBI:29985"/>
        <dbReference type="ChEBI" id="CHEBI:57762"/>
        <dbReference type="EC" id="2.6.1.42"/>
    </reaction>
</comment>
<dbReference type="PANTHER" id="PTHR11825">
    <property type="entry name" value="SUBGROUP IIII AMINOTRANSFERASE"/>
    <property type="match status" value="1"/>
</dbReference>
<comment type="catalytic activity">
    <reaction evidence="11">
        <text>L-isoleucine + 2-oxoglutarate = (S)-3-methyl-2-oxopentanoate + L-glutamate</text>
        <dbReference type="Rhea" id="RHEA:24801"/>
        <dbReference type="ChEBI" id="CHEBI:16810"/>
        <dbReference type="ChEBI" id="CHEBI:29985"/>
        <dbReference type="ChEBI" id="CHEBI:35146"/>
        <dbReference type="ChEBI" id="CHEBI:58045"/>
        <dbReference type="EC" id="2.6.1.42"/>
    </reaction>
</comment>
<accession>A0A0A1N5G7</accession>
<dbReference type="InterPro" id="IPR033939">
    <property type="entry name" value="BCAT_family"/>
</dbReference>
<dbReference type="PIRSF" id="PIRSF006468">
    <property type="entry name" value="BCAT1"/>
    <property type="match status" value="1"/>
</dbReference>
<comment type="similarity">
    <text evidence="2 9">Belongs to the class-IV pyridoxal-phosphate-dependent aminotransferase family.</text>
</comment>
<keyword evidence="6 10" id="KW-0663">Pyridoxal phosphate</keyword>
<comment type="cofactor">
    <cofactor evidence="1 10">
        <name>pyridoxal 5'-phosphate</name>
        <dbReference type="ChEBI" id="CHEBI:597326"/>
    </cofactor>
</comment>
<evidence type="ECO:0000256" key="2">
    <source>
        <dbReference type="ARBA" id="ARBA00009320"/>
    </source>
</evidence>
<dbReference type="GO" id="GO:0009098">
    <property type="term" value="P:L-leucine biosynthetic process"/>
    <property type="evidence" value="ECO:0007669"/>
    <property type="project" value="TreeGrafter"/>
</dbReference>
<dbReference type="Gene3D" id="3.20.10.10">
    <property type="entry name" value="D-amino Acid Aminotransferase, subunit A, domain 2"/>
    <property type="match status" value="1"/>
</dbReference>
<evidence type="ECO:0000256" key="7">
    <source>
        <dbReference type="ARBA" id="ARBA00023304"/>
    </source>
</evidence>
<dbReference type="VEuPathDB" id="FungiDB:BCV72DRAFT_47965"/>
<dbReference type="Gene3D" id="3.30.470.10">
    <property type="match status" value="1"/>
</dbReference>
<dbReference type="Proteomes" id="UP000242381">
    <property type="component" value="Unassembled WGS sequence"/>
</dbReference>
<reference evidence="12 13" key="1">
    <citation type="journal article" date="2016" name="Proc. Natl. Acad. Sci. U.S.A.">
        <title>Lipid metabolic changes in an early divergent fungus govern the establishment of a mutualistic symbiosis with endobacteria.</title>
        <authorList>
            <person name="Lastovetsky O.A."/>
            <person name="Gaspar M.L."/>
            <person name="Mondo S.J."/>
            <person name="LaButti K.M."/>
            <person name="Sandor L."/>
            <person name="Grigoriev I.V."/>
            <person name="Henry S.A."/>
            <person name="Pawlowska T.E."/>
        </authorList>
    </citation>
    <scope>NUCLEOTIDE SEQUENCE [LARGE SCALE GENOMIC DNA]</scope>
    <source>
        <strain evidence="12 13">ATCC 11559</strain>
    </source>
</reference>
<evidence type="ECO:0000256" key="4">
    <source>
        <dbReference type="ARBA" id="ARBA00022605"/>
    </source>
</evidence>
<keyword evidence="7 11" id="KW-0100">Branched-chain amino acid biosynthesis</keyword>
<dbReference type="PANTHER" id="PTHR11825:SF44">
    <property type="entry name" value="BRANCHED-CHAIN-AMINO-ACID AMINOTRANSFERASE"/>
    <property type="match status" value="1"/>
</dbReference>
<dbReference type="SUPFAM" id="SSF56752">
    <property type="entry name" value="D-aminoacid aminotransferase-like PLP-dependent enzymes"/>
    <property type="match status" value="1"/>
</dbReference>
<evidence type="ECO:0000256" key="3">
    <source>
        <dbReference type="ARBA" id="ARBA00022576"/>
    </source>
</evidence>
<dbReference type="PROSITE" id="PS00770">
    <property type="entry name" value="AA_TRANSFER_CLASS_4"/>
    <property type="match status" value="1"/>
</dbReference>
<evidence type="ECO:0000256" key="10">
    <source>
        <dbReference type="RuleBase" id="RU004516"/>
    </source>
</evidence>
<proteinExistence type="inferred from homology"/>
<keyword evidence="4 11" id="KW-0028">Amino-acid biosynthesis</keyword>
<evidence type="ECO:0000256" key="1">
    <source>
        <dbReference type="ARBA" id="ARBA00001933"/>
    </source>
</evidence>
<evidence type="ECO:0000313" key="13">
    <source>
        <dbReference type="Proteomes" id="UP000242381"/>
    </source>
</evidence>
<dbReference type="GO" id="GO:0004084">
    <property type="term" value="F:branched-chain-amino-acid transaminase activity"/>
    <property type="evidence" value="ECO:0007669"/>
    <property type="project" value="UniProtKB-EC"/>
</dbReference>
<dbReference type="EC" id="2.6.1.42" evidence="11"/>
<dbReference type="GO" id="GO:0005739">
    <property type="term" value="C:mitochondrion"/>
    <property type="evidence" value="ECO:0007669"/>
    <property type="project" value="TreeGrafter"/>
</dbReference>
<dbReference type="FunFam" id="3.30.470.10:FF:000005">
    <property type="entry name" value="Branched-chain-amino-acid aminotransferase"/>
    <property type="match status" value="1"/>
</dbReference>
<feature type="modified residue" description="N6-(pyridoxal phosphate)lysine" evidence="8">
    <location>
        <position position="220"/>
    </location>
</feature>
<dbReference type="InterPro" id="IPR005786">
    <property type="entry name" value="B_amino_transII"/>
</dbReference>
<organism evidence="12 13">
    <name type="scientific">Rhizopus microsporus</name>
    <dbReference type="NCBI Taxonomy" id="58291"/>
    <lineage>
        <taxon>Eukaryota</taxon>
        <taxon>Fungi</taxon>
        <taxon>Fungi incertae sedis</taxon>
        <taxon>Mucoromycota</taxon>
        <taxon>Mucoromycotina</taxon>
        <taxon>Mucoromycetes</taxon>
        <taxon>Mucorales</taxon>
        <taxon>Mucorineae</taxon>
        <taxon>Rhizopodaceae</taxon>
        <taxon>Rhizopus</taxon>
    </lineage>
</organism>
<dbReference type="Pfam" id="PF01063">
    <property type="entry name" value="Aminotran_4"/>
    <property type="match status" value="1"/>
</dbReference>
<protein>
    <recommendedName>
        <fullName evidence="11">Branched-chain-amino-acid aminotransferase</fullName>
        <ecNumber evidence="11">2.6.1.42</ecNumber>
    </recommendedName>
</protein>
<gene>
    <name evidence="12" type="ORF">BCV71DRAFT_196823</name>
</gene>
<evidence type="ECO:0000256" key="6">
    <source>
        <dbReference type="ARBA" id="ARBA00022898"/>
    </source>
</evidence>
<keyword evidence="5 11" id="KW-0808">Transferase</keyword>
<sequence length="389" mass="43860">MLSNFLPSFRRNAFIQTKRLYSELSANKLKVTKADTLKPLVANKDLIFGKTFTDHMVTAKWNEEKGWDAPELRPFENLSLPPSTVVFHYATECFEGMKAYKDKNGKIRLFRPDMNMARMNRSCERIALPKFDGKELIKLIGEYLKADERWIPTERGYSLYIRPTMIGTQEALGVNPPTDALLFVIGCPVGPYYKTGFNAVRLFATTEYVRAWPRGTGDAKIGGNYAPGLMPQRLAASKGYQQNLWLFGPDHQLTEVGAMNLFMLIKDEQGELELVTPPLDGSILPGVTRDSIIQLAKDWNEFKVSERSMTMPELRDLAKAGRLVEMFGAGTACVVSPIKEIGYMGEDIKIPLDPKDPNAQAGPYTKRFNDAIFEIQYGEVEHPWSVVVN</sequence>
<dbReference type="InterPro" id="IPR001544">
    <property type="entry name" value="Aminotrans_IV"/>
</dbReference>
<dbReference type="NCBIfam" id="NF009897">
    <property type="entry name" value="PRK13357.1"/>
    <property type="match status" value="1"/>
</dbReference>
<dbReference type="InterPro" id="IPR043131">
    <property type="entry name" value="BCAT-like_N"/>
</dbReference>
<dbReference type="GO" id="GO:0009099">
    <property type="term" value="P:L-valine biosynthetic process"/>
    <property type="evidence" value="ECO:0007669"/>
    <property type="project" value="TreeGrafter"/>
</dbReference>
<evidence type="ECO:0000256" key="5">
    <source>
        <dbReference type="ARBA" id="ARBA00022679"/>
    </source>
</evidence>
<comment type="catalytic activity">
    <reaction evidence="11">
        <text>L-leucine + 2-oxoglutarate = 4-methyl-2-oxopentanoate + L-glutamate</text>
        <dbReference type="Rhea" id="RHEA:18321"/>
        <dbReference type="ChEBI" id="CHEBI:16810"/>
        <dbReference type="ChEBI" id="CHEBI:17865"/>
        <dbReference type="ChEBI" id="CHEBI:29985"/>
        <dbReference type="ChEBI" id="CHEBI:57427"/>
        <dbReference type="EC" id="2.6.1.42"/>
    </reaction>
</comment>
<dbReference type="InterPro" id="IPR043132">
    <property type="entry name" value="BCAT-like_C"/>
</dbReference>
<keyword evidence="3 11" id="KW-0032">Aminotransferase</keyword>
<dbReference type="EMBL" id="KV921302">
    <property type="protein sequence ID" value="ORE19907.1"/>
    <property type="molecule type" value="Genomic_DNA"/>
</dbReference>
<evidence type="ECO:0000256" key="11">
    <source>
        <dbReference type="RuleBase" id="RU004517"/>
    </source>
</evidence>
<dbReference type="FunFam" id="3.20.10.10:FF:000004">
    <property type="entry name" value="Branched-chain-amino-acid aminotransferase"/>
    <property type="match status" value="1"/>
</dbReference>
<name>A0A0A1N5G7_RHIZD</name>
<evidence type="ECO:0000313" key="12">
    <source>
        <dbReference type="EMBL" id="ORE19907.1"/>
    </source>
</evidence>
<dbReference type="InterPro" id="IPR018300">
    <property type="entry name" value="Aminotrans_IV_CS"/>
</dbReference>
<dbReference type="OMA" id="TDFRFIA"/>
<dbReference type="InterPro" id="IPR036038">
    <property type="entry name" value="Aminotransferase-like"/>
</dbReference>
<evidence type="ECO:0000256" key="9">
    <source>
        <dbReference type="RuleBase" id="RU004106"/>
    </source>
</evidence>
<evidence type="ECO:0000256" key="8">
    <source>
        <dbReference type="PIRSR" id="PIRSR006468-1"/>
    </source>
</evidence>
<dbReference type="NCBIfam" id="TIGR01123">
    <property type="entry name" value="ilvE_II"/>
    <property type="match status" value="1"/>
</dbReference>